<evidence type="ECO:0000256" key="7">
    <source>
        <dbReference type="ARBA" id="ARBA00022553"/>
    </source>
</evidence>
<keyword evidence="7" id="KW-0597">Phosphoprotein</keyword>
<keyword evidence="13 22" id="KW-0547">Nucleotide-binding</keyword>
<sequence length="1060" mass="116108">MCAHYTKRVLMLNLQDEKLAGSLPPSIGNISYLTRINLVSNGFRGEIPEEIGRLQSLHILNLPHSSFSGKIPTNLSQCKQFLGNETDRMALLNFKKSITQDPLHVMNSWNESVHFCGWIGVTCNHYTKRVFMLNLQGQKLTGFLPPSIGNLSYLTRINLGSNNFRGEIPEEIGRLQSLHFLNLSHNSFSGKIPTNLSQCTQLKTIEFSYNELIGSIPNQLSSLLKLNHMQLFNNNLTGTVPVWIGNFSSLHHFDLSHNNLQGSIPNELGRLTRLRKLAFVGSNLSGIIPTSIYNISSIYFISVAQNQLLGELPPNVGITLPNLKKFVGGKNKFTGNIPASLSNASRLQLFDVAKNDFTGTVPALGSLQTYGKAGDLNFLKFLANCTSLELLILSDNQFGGELPVSISNLSTTLGNLYLGYNLIHGSISLGIGNLVNLVFMGMEANYLSGSLPEEIGRLQKLEKLFLGGNNLSGPIPSSLGNLTSLIGLYLDDDRFAGNIPASLGDCQQLLELDLSGNNLIGTIPKDIFGLSSLSIALRMYDNHLTGSLPSEVGHLVNLVELDLSGNNLSAEIPTTLGSCIMLVRLYLGGNEFQGIIPQSLKSLRSLEDMDLSHNNLSEQIPEFLSKFRFLRHLNLSYNNFDGKIPEEGIFLNATGLSIFGNPKLCGGNSKLHLPACPNIKPHSSRGLLARHVVIPVACALAFIIAMSCFIVACSMLKKRGGIHAASHSYKDWKSGVSYSELVESTNGFSRENLIGSGSFGSVYKGVVPIDGTLVAVKVLNLRQQGASKSFIDECKALRSIRHRNLLKIITACSSIDNQGQDFKSLVFEYMVNGSLDVWLHPRDDEQYQSKRLSLIQRLNIAIDVASALDYIHHRCGTSIVHCDIKPSNVLLDDDMVAHVGDFGLARFLLEASDDPSQSQTLSTGLKGSIGYIPPEYGMGAQVSIFGDIYSFGILLLEIFIGRKPTDDIFKDGPSIHQFATMAMPDHAMDIVDPSLLVECEDAHGDRILVQAKRLEECSVSVMQIGLSCSAIPPSERMLMDVVVNKLKKIRESYLNLRGRG</sequence>
<keyword evidence="14 25" id="KW-0418">Kinase</keyword>
<comment type="similarity">
    <text evidence="2">Belongs to the protein kinase superfamily. Ser/Thr protein kinase family.</text>
</comment>
<dbReference type="Gene3D" id="3.30.200.20">
    <property type="entry name" value="Phosphorylase Kinase, domain 1"/>
    <property type="match status" value="1"/>
</dbReference>
<evidence type="ECO:0000256" key="11">
    <source>
        <dbReference type="ARBA" id="ARBA00022729"/>
    </source>
</evidence>
<keyword evidence="15 22" id="KW-0067">ATP-binding</keyword>
<dbReference type="GO" id="GO:0005886">
    <property type="term" value="C:plasma membrane"/>
    <property type="evidence" value="ECO:0007669"/>
    <property type="project" value="UniProtKB-SubCell"/>
</dbReference>
<dbReference type="PANTHER" id="PTHR27008">
    <property type="entry name" value="OS04G0122200 PROTEIN"/>
    <property type="match status" value="1"/>
</dbReference>
<keyword evidence="19" id="KW-0325">Glycoprotein</keyword>
<keyword evidence="9" id="KW-0808">Transferase</keyword>
<dbReference type="InterPro" id="IPR017441">
    <property type="entry name" value="Protein_kinase_ATP_BS"/>
</dbReference>
<dbReference type="PANTHER" id="PTHR27008:SF499">
    <property type="entry name" value="OS06G0581500 PROTEIN"/>
    <property type="match status" value="1"/>
</dbReference>
<evidence type="ECO:0000256" key="14">
    <source>
        <dbReference type="ARBA" id="ARBA00022777"/>
    </source>
</evidence>
<reference evidence="26" key="2">
    <citation type="submission" date="2019-10" db="EMBL/GenBank/DDBJ databases">
        <title>A de novo genome assembly of a pear dwarfing rootstock.</title>
        <authorList>
            <person name="Wang F."/>
            <person name="Wang J."/>
            <person name="Li S."/>
            <person name="Zhang Y."/>
            <person name="Fang M."/>
            <person name="Ma L."/>
            <person name="Zhao Y."/>
            <person name="Jiang S."/>
        </authorList>
    </citation>
    <scope>NUCLEOTIDE SEQUENCE [LARGE SCALE GENOMIC DNA]</scope>
</reference>
<dbReference type="FunFam" id="3.80.10.10:FF:000041">
    <property type="entry name" value="LRR receptor-like serine/threonine-protein kinase ERECTA"/>
    <property type="match status" value="1"/>
</dbReference>
<dbReference type="Pfam" id="PF00560">
    <property type="entry name" value="LRR_1"/>
    <property type="match status" value="7"/>
</dbReference>
<keyword evidence="18 25" id="KW-0675">Receptor</keyword>
<organism evidence="25 26">
    <name type="scientific">Pyrus ussuriensis x Pyrus communis</name>
    <dbReference type="NCBI Taxonomy" id="2448454"/>
    <lineage>
        <taxon>Eukaryota</taxon>
        <taxon>Viridiplantae</taxon>
        <taxon>Streptophyta</taxon>
        <taxon>Embryophyta</taxon>
        <taxon>Tracheophyta</taxon>
        <taxon>Spermatophyta</taxon>
        <taxon>Magnoliopsida</taxon>
        <taxon>eudicotyledons</taxon>
        <taxon>Gunneridae</taxon>
        <taxon>Pentapetalae</taxon>
        <taxon>rosids</taxon>
        <taxon>fabids</taxon>
        <taxon>Rosales</taxon>
        <taxon>Rosaceae</taxon>
        <taxon>Amygdaloideae</taxon>
        <taxon>Maleae</taxon>
        <taxon>Pyrus</taxon>
    </lineage>
</organism>
<dbReference type="InterPro" id="IPR011009">
    <property type="entry name" value="Kinase-like_dom_sf"/>
</dbReference>
<dbReference type="PROSITE" id="PS50011">
    <property type="entry name" value="PROTEIN_KINASE_DOM"/>
    <property type="match status" value="1"/>
</dbReference>
<gene>
    <name evidence="25" type="ORF">D8674_008274</name>
</gene>
<evidence type="ECO:0000256" key="5">
    <source>
        <dbReference type="ARBA" id="ARBA00022475"/>
    </source>
</evidence>
<dbReference type="FunFam" id="1.10.510.10:FF:000358">
    <property type="entry name" value="Putative leucine-rich repeat receptor-like serine/threonine-protein kinase"/>
    <property type="match status" value="1"/>
</dbReference>
<evidence type="ECO:0000256" key="22">
    <source>
        <dbReference type="PROSITE-ProRule" id="PRU10141"/>
    </source>
</evidence>
<comment type="caution">
    <text evidence="25">The sequence shown here is derived from an EMBL/GenBank/DDBJ whole genome shotgun (WGS) entry which is preliminary data.</text>
</comment>
<keyword evidence="17 23" id="KW-0472">Membrane</keyword>
<dbReference type="Proteomes" id="UP000327157">
    <property type="component" value="Chromosome 12"/>
</dbReference>
<evidence type="ECO:0000259" key="24">
    <source>
        <dbReference type="PROSITE" id="PS50011"/>
    </source>
</evidence>
<evidence type="ECO:0000256" key="1">
    <source>
        <dbReference type="ARBA" id="ARBA00004251"/>
    </source>
</evidence>
<dbReference type="EMBL" id="SMOL01000143">
    <property type="protein sequence ID" value="KAB2630755.1"/>
    <property type="molecule type" value="Genomic_DNA"/>
</dbReference>
<dbReference type="InterPro" id="IPR032675">
    <property type="entry name" value="LRR_dom_sf"/>
</dbReference>
<evidence type="ECO:0000256" key="4">
    <source>
        <dbReference type="ARBA" id="ARBA00012513"/>
    </source>
</evidence>
<evidence type="ECO:0000256" key="15">
    <source>
        <dbReference type="ARBA" id="ARBA00022840"/>
    </source>
</evidence>
<keyword evidence="8" id="KW-0433">Leucine-rich repeat</keyword>
<feature type="binding site" evidence="22">
    <location>
        <position position="777"/>
    </location>
    <ligand>
        <name>ATP</name>
        <dbReference type="ChEBI" id="CHEBI:30616"/>
    </ligand>
</feature>
<feature type="transmembrane region" description="Helical" evidence="23">
    <location>
        <begin position="692"/>
        <end position="716"/>
    </location>
</feature>
<dbReference type="SUPFAM" id="SSF56112">
    <property type="entry name" value="Protein kinase-like (PK-like)"/>
    <property type="match status" value="1"/>
</dbReference>
<dbReference type="InterPro" id="IPR051809">
    <property type="entry name" value="Plant_receptor-like_S/T_kinase"/>
</dbReference>
<proteinExistence type="inferred from homology"/>
<evidence type="ECO:0000256" key="6">
    <source>
        <dbReference type="ARBA" id="ARBA00022527"/>
    </source>
</evidence>
<evidence type="ECO:0000256" key="9">
    <source>
        <dbReference type="ARBA" id="ARBA00022679"/>
    </source>
</evidence>
<comment type="similarity">
    <text evidence="3">Belongs to the RLP family.</text>
</comment>
<dbReference type="InterPro" id="IPR001611">
    <property type="entry name" value="Leu-rich_rpt"/>
</dbReference>
<evidence type="ECO:0000256" key="3">
    <source>
        <dbReference type="ARBA" id="ARBA00009592"/>
    </source>
</evidence>
<dbReference type="OrthoDB" id="1149662at2759"/>
<dbReference type="PROSITE" id="PS00108">
    <property type="entry name" value="PROTEIN_KINASE_ST"/>
    <property type="match status" value="1"/>
</dbReference>
<keyword evidence="10 23" id="KW-0812">Transmembrane</keyword>
<evidence type="ECO:0000256" key="23">
    <source>
        <dbReference type="SAM" id="Phobius"/>
    </source>
</evidence>
<dbReference type="FunFam" id="3.80.10.10:FF:000275">
    <property type="entry name" value="Leucine-rich repeat receptor-like protein kinase"/>
    <property type="match status" value="1"/>
</dbReference>
<evidence type="ECO:0000256" key="20">
    <source>
        <dbReference type="ARBA" id="ARBA00047899"/>
    </source>
</evidence>
<evidence type="ECO:0000256" key="18">
    <source>
        <dbReference type="ARBA" id="ARBA00023170"/>
    </source>
</evidence>
<evidence type="ECO:0000256" key="10">
    <source>
        <dbReference type="ARBA" id="ARBA00022692"/>
    </source>
</evidence>
<dbReference type="InterPro" id="IPR003591">
    <property type="entry name" value="Leu-rich_rpt_typical-subtyp"/>
</dbReference>
<dbReference type="AlphaFoldDB" id="A0A5N5HSB3"/>
<reference evidence="25 26" key="3">
    <citation type="submission" date="2019-11" db="EMBL/GenBank/DDBJ databases">
        <title>A de novo genome assembly of a pear dwarfing rootstock.</title>
        <authorList>
            <person name="Wang F."/>
            <person name="Wang J."/>
            <person name="Li S."/>
            <person name="Zhang Y."/>
            <person name="Fang M."/>
            <person name="Ma L."/>
            <person name="Zhao Y."/>
            <person name="Jiang S."/>
        </authorList>
    </citation>
    <scope>NUCLEOTIDE SEQUENCE [LARGE SCALE GENOMIC DNA]</scope>
    <source>
        <strain evidence="25">S2</strain>
        <tissue evidence="25">Leaf</tissue>
    </source>
</reference>
<evidence type="ECO:0000256" key="19">
    <source>
        <dbReference type="ARBA" id="ARBA00023180"/>
    </source>
</evidence>
<keyword evidence="5" id="KW-1003">Cell membrane</keyword>
<feature type="domain" description="Protein kinase" evidence="24">
    <location>
        <begin position="748"/>
        <end position="1054"/>
    </location>
</feature>
<name>A0A5N5HSB3_9ROSA</name>
<keyword evidence="6" id="KW-0723">Serine/threonine-protein kinase</keyword>
<dbReference type="FunFam" id="3.30.200.20:FF:000432">
    <property type="entry name" value="LRR receptor-like serine/threonine-protein kinase EFR"/>
    <property type="match status" value="1"/>
</dbReference>
<keyword evidence="11" id="KW-0732">Signal</keyword>
<accession>A0A5N5HSB3</accession>
<evidence type="ECO:0000313" key="25">
    <source>
        <dbReference type="EMBL" id="KAB2630755.1"/>
    </source>
</evidence>
<evidence type="ECO:0000256" key="13">
    <source>
        <dbReference type="ARBA" id="ARBA00022741"/>
    </source>
</evidence>
<dbReference type="Gene3D" id="3.80.10.10">
    <property type="entry name" value="Ribonuclease Inhibitor"/>
    <property type="match status" value="3"/>
</dbReference>
<dbReference type="InterPro" id="IPR000719">
    <property type="entry name" value="Prot_kinase_dom"/>
</dbReference>
<comment type="catalytic activity">
    <reaction evidence="20">
        <text>L-threonyl-[protein] + ATP = O-phospho-L-threonyl-[protein] + ADP + H(+)</text>
        <dbReference type="Rhea" id="RHEA:46608"/>
        <dbReference type="Rhea" id="RHEA-COMP:11060"/>
        <dbReference type="Rhea" id="RHEA-COMP:11605"/>
        <dbReference type="ChEBI" id="CHEBI:15378"/>
        <dbReference type="ChEBI" id="CHEBI:30013"/>
        <dbReference type="ChEBI" id="CHEBI:30616"/>
        <dbReference type="ChEBI" id="CHEBI:61977"/>
        <dbReference type="ChEBI" id="CHEBI:456216"/>
        <dbReference type="EC" id="2.7.11.1"/>
    </reaction>
</comment>
<dbReference type="InterPro" id="IPR013210">
    <property type="entry name" value="LRR_N_plant-typ"/>
</dbReference>
<dbReference type="EC" id="2.7.11.1" evidence="4"/>
<dbReference type="Pfam" id="PF13855">
    <property type="entry name" value="LRR_8"/>
    <property type="match status" value="1"/>
</dbReference>
<dbReference type="FunFam" id="3.80.10.10:FF:000288">
    <property type="entry name" value="LRR receptor-like serine/threonine-protein kinase EFR"/>
    <property type="match status" value="1"/>
</dbReference>
<evidence type="ECO:0000256" key="17">
    <source>
        <dbReference type="ARBA" id="ARBA00023136"/>
    </source>
</evidence>
<dbReference type="SMART" id="SM00369">
    <property type="entry name" value="LRR_TYP"/>
    <property type="match status" value="7"/>
</dbReference>
<evidence type="ECO:0000256" key="12">
    <source>
        <dbReference type="ARBA" id="ARBA00022737"/>
    </source>
</evidence>
<protein>
    <recommendedName>
        <fullName evidence="4">non-specific serine/threonine protein kinase</fullName>
        <ecNumber evidence="4">2.7.11.1</ecNumber>
    </recommendedName>
</protein>
<dbReference type="Pfam" id="PF00069">
    <property type="entry name" value="Pkinase"/>
    <property type="match status" value="1"/>
</dbReference>
<evidence type="ECO:0000256" key="16">
    <source>
        <dbReference type="ARBA" id="ARBA00022989"/>
    </source>
</evidence>
<dbReference type="Gene3D" id="1.10.510.10">
    <property type="entry name" value="Transferase(Phosphotransferase) domain 1"/>
    <property type="match status" value="1"/>
</dbReference>
<dbReference type="PROSITE" id="PS00107">
    <property type="entry name" value="PROTEIN_KINASE_ATP"/>
    <property type="match status" value="1"/>
</dbReference>
<dbReference type="SMART" id="SM00220">
    <property type="entry name" value="S_TKc"/>
    <property type="match status" value="1"/>
</dbReference>
<evidence type="ECO:0000313" key="26">
    <source>
        <dbReference type="Proteomes" id="UP000327157"/>
    </source>
</evidence>
<dbReference type="GO" id="GO:0004674">
    <property type="term" value="F:protein serine/threonine kinase activity"/>
    <property type="evidence" value="ECO:0007669"/>
    <property type="project" value="UniProtKB-KW"/>
</dbReference>
<dbReference type="InterPro" id="IPR008271">
    <property type="entry name" value="Ser/Thr_kinase_AS"/>
</dbReference>
<dbReference type="Pfam" id="PF08263">
    <property type="entry name" value="LRRNT_2"/>
    <property type="match status" value="1"/>
</dbReference>
<evidence type="ECO:0000256" key="8">
    <source>
        <dbReference type="ARBA" id="ARBA00022614"/>
    </source>
</evidence>
<keyword evidence="16 23" id="KW-1133">Transmembrane helix</keyword>
<dbReference type="SUPFAM" id="SSF52058">
    <property type="entry name" value="L domain-like"/>
    <property type="match status" value="3"/>
</dbReference>
<comment type="catalytic activity">
    <reaction evidence="21">
        <text>L-seryl-[protein] + ATP = O-phospho-L-seryl-[protein] + ADP + H(+)</text>
        <dbReference type="Rhea" id="RHEA:17989"/>
        <dbReference type="Rhea" id="RHEA-COMP:9863"/>
        <dbReference type="Rhea" id="RHEA-COMP:11604"/>
        <dbReference type="ChEBI" id="CHEBI:15378"/>
        <dbReference type="ChEBI" id="CHEBI:29999"/>
        <dbReference type="ChEBI" id="CHEBI:30616"/>
        <dbReference type="ChEBI" id="CHEBI:83421"/>
        <dbReference type="ChEBI" id="CHEBI:456216"/>
        <dbReference type="EC" id="2.7.11.1"/>
    </reaction>
</comment>
<comment type="subcellular location">
    <subcellularLocation>
        <location evidence="1">Cell membrane</location>
        <topology evidence="1">Single-pass type I membrane protein</topology>
    </subcellularLocation>
</comment>
<reference evidence="25 26" key="1">
    <citation type="submission" date="2019-09" db="EMBL/GenBank/DDBJ databases">
        <authorList>
            <person name="Ou C."/>
        </authorList>
    </citation>
    <scope>NUCLEOTIDE SEQUENCE [LARGE SCALE GENOMIC DNA]</scope>
    <source>
        <strain evidence="25">S2</strain>
        <tissue evidence="25">Leaf</tissue>
    </source>
</reference>
<keyword evidence="12" id="KW-0677">Repeat</keyword>
<dbReference type="GO" id="GO:0005524">
    <property type="term" value="F:ATP binding"/>
    <property type="evidence" value="ECO:0007669"/>
    <property type="project" value="UniProtKB-UniRule"/>
</dbReference>
<keyword evidence="26" id="KW-1185">Reference proteome</keyword>
<evidence type="ECO:0000256" key="2">
    <source>
        <dbReference type="ARBA" id="ARBA00008684"/>
    </source>
</evidence>
<evidence type="ECO:0000256" key="21">
    <source>
        <dbReference type="ARBA" id="ARBA00048679"/>
    </source>
</evidence>